<gene>
    <name evidence="4" type="ORF">L202_00238</name>
</gene>
<dbReference type="RefSeq" id="XP_018998050.1">
    <property type="nucleotide sequence ID" value="XM_019133345.1"/>
</dbReference>
<dbReference type="EMBL" id="AWGJ01000001">
    <property type="protein sequence ID" value="ODN84247.1"/>
    <property type="molecule type" value="Genomic_DNA"/>
</dbReference>
<name>A0A1E3I6R7_9TREE</name>
<comment type="subcellular location">
    <subcellularLocation>
        <location evidence="3">Mitochondrion inner membrane</location>
    </subcellularLocation>
</comment>
<evidence type="ECO:0000313" key="5">
    <source>
        <dbReference type="Proteomes" id="UP000094065"/>
    </source>
</evidence>
<dbReference type="GeneID" id="30151547"/>
<dbReference type="STRING" id="1295533.A0A1E3I6R7"/>
<comment type="function">
    <text evidence="3">Required for mitochondrial cytochrome c oxidase (COX) assembly and respiration.</text>
</comment>
<keyword evidence="5" id="KW-1185">Reference proteome</keyword>
<evidence type="ECO:0000256" key="2">
    <source>
        <dbReference type="ARBA" id="ARBA00023157"/>
    </source>
</evidence>
<dbReference type="Proteomes" id="UP000094065">
    <property type="component" value="Unassembled WGS sequence"/>
</dbReference>
<keyword evidence="3" id="KW-0999">Mitochondrion inner membrane</keyword>
<keyword evidence="3" id="KW-0496">Mitochondrion</keyword>
<dbReference type="InterPro" id="IPR013892">
    <property type="entry name" value="Cyt_c_biogenesis_Cmc1-like"/>
</dbReference>
<dbReference type="GO" id="GO:0005743">
    <property type="term" value="C:mitochondrial inner membrane"/>
    <property type="evidence" value="ECO:0007669"/>
    <property type="project" value="UniProtKB-SubCell"/>
</dbReference>
<keyword evidence="3" id="KW-0472">Membrane</keyword>
<dbReference type="OrthoDB" id="6224010at2759"/>
<dbReference type="Pfam" id="PF08583">
    <property type="entry name" value="Cmc1"/>
    <property type="match status" value="1"/>
</dbReference>
<proteinExistence type="inferred from homology"/>
<evidence type="ECO:0000313" key="4">
    <source>
        <dbReference type="EMBL" id="ODN84247.1"/>
    </source>
</evidence>
<organism evidence="4 5">
    <name type="scientific">Cryptococcus amylolentus CBS 6039</name>
    <dbReference type="NCBI Taxonomy" id="1295533"/>
    <lineage>
        <taxon>Eukaryota</taxon>
        <taxon>Fungi</taxon>
        <taxon>Dikarya</taxon>
        <taxon>Basidiomycota</taxon>
        <taxon>Agaricomycotina</taxon>
        <taxon>Tremellomycetes</taxon>
        <taxon>Tremellales</taxon>
        <taxon>Cryptococcaceae</taxon>
        <taxon>Cryptococcus</taxon>
    </lineage>
</organism>
<comment type="caution">
    <text evidence="4">The sequence shown here is derived from an EMBL/GenBank/DDBJ whole genome shotgun (WGS) entry which is preliminary data.</text>
</comment>
<evidence type="ECO:0000256" key="1">
    <source>
        <dbReference type="ARBA" id="ARBA00007347"/>
    </source>
</evidence>
<sequence>MEALSRREEMQVMEDAKSQALKTCDKFVKDFADCATGRTFTLPFACKGKLGVMQDCMKGFMTTERIDSMKLDFIAHRSEKGREAVEAFRKTKREKVNRMLGIKEEQSPL</sequence>
<comment type="similarity">
    <text evidence="1 3">Belongs to the CMC family.</text>
</comment>
<evidence type="ECO:0000256" key="3">
    <source>
        <dbReference type="RuleBase" id="RU364104"/>
    </source>
</evidence>
<protein>
    <recommendedName>
        <fullName evidence="3">COX assembly mitochondrial protein</fullName>
    </recommendedName>
</protein>
<dbReference type="AlphaFoldDB" id="A0A1E3I6R7"/>
<keyword evidence="3" id="KW-0143">Chaperone</keyword>
<reference evidence="4 5" key="1">
    <citation type="submission" date="2016-06" db="EMBL/GenBank/DDBJ databases">
        <title>Evolution of pathogenesis and genome organization in the Tremellales.</title>
        <authorList>
            <person name="Cuomo C."/>
            <person name="Litvintseva A."/>
            <person name="Heitman J."/>
            <person name="Chen Y."/>
            <person name="Sun S."/>
            <person name="Springer D."/>
            <person name="Dromer F."/>
            <person name="Young S."/>
            <person name="Zeng Q."/>
            <person name="Chapman S."/>
            <person name="Gujja S."/>
            <person name="Saif S."/>
            <person name="Birren B."/>
        </authorList>
    </citation>
    <scope>NUCLEOTIDE SEQUENCE [LARGE SCALE GENOMIC DNA]</scope>
    <source>
        <strain evidence="4 5">CBS 6039</strain>
    </source>
</reference>
<keyword evidence="2" id="KW-1015">Disulfide bond</keyword>
<accession>A0A1E3I6R7</accession>